<feature type="signal peptide" evidence="2">
    <location>
        <begin position="1"/>
        <end position="23"/>
    </location>
</feature>
<dbReference type="HOGENOM" id="CLU_081576_0_1_5"/>
<gene>
    <name evidence="4" type="ORF">SI859A1_03358</name>
</gene>
<accession>Q1YF23</accession>
<evidence type="ECO:0000313" key="5">
    <source>
        <dbReference type="Proteomes" id="UP000000321"/>
    </source>
</evidence>
<reference evidence="4 5" key="1">
    <citation type="journal article" date="2008" name="Appl. Environ. Microbiol.">
        <title>Genomic insights into Mn(II) oxidation by the marine alphaproteobacterium Aurantimonas sp. strain SI85-9A1.</title>
        <authorList>
            <person name="Dick G.J."/>
            <person name="Podell S."/>
            <person name="Johnson H.A."/>
            <person name="Rivera-Espinoza Y."/>
            <person name="Bernier-Latmani R."/>
            <person name="McCarthy J.K."/>
            <person name="Torpey J.W."/>
            <person name="Clement B.G."/>
            <person name="Gaasterland T."/>
            <person name="Tebo B.M."/>
        </authorList>
    </citation>
    <scope>NUCLEOTIDE SEQUENCE [LARGE SCALE GENOMIC DNA]</scope>
    <source>
        <strain evidence="4 5">SI85-9A1</strain>
    </source>
</reference>
<name>Q1YF23_AURMS</name>
<dbReference type="SMART" id="SM00287">
    <property type="entry name" value="SH3b"/>
    <property type="match status" value="1"/>
</dbReference>
<keyword evidence="2" id="KW-0732">Signal</keyword>
<dbReference type="Gene3D" id="2.30.30.40">
    <property type="entry name" value="SH3 Domains"/>
    <property type="match status" value="1"/>
</dbReference>
<dbReference type="InterPro" id="IPR003646">
    <property type="entry name" value="SH3-like_bac-type"/>
</dbReference>
<dbReference type="RefSeq" id="WP_009211171.1">
    <property type="nucleotide sequence ID" value="NZ_BBWP01000006.1"/>
</dbReference>
<dbReference type="OrthoDB" id="8074373at2"/>
<dbReference type="Proteomes" id="UP000000321">
    <property type="component" value="Unassembled WGS sequence"/>
</dbReference>
<keyword evidence="5" id="KW-1185">Reference proteome</keyword>
<evidence type="ECO:0000256" key="2">
    <source>
        <dbReference type="SAM" id="SignalP"/>
    </source>
</evidence>
<dbReference type="PROSITE" id="PS51781">
    <property type="entry name" value="SH3B"/>
    <property type="match status" value="1"/>
</dbReference>
<organism evidence="4 5">
    <name type="scientific">Aurantimonas manganoxydans (strain ATCC BAA-1229 / DSM 21871 / SI85-9A1)</name>
    <dbReference type="NCBI Taxonomy" id="287752"/>
    <lineage>
        <taxon>Bacteria</taxon>
        <taxon>Pseudomonadati</taxon>
        <taxon>Pseudomonadota</taxon>
        <taxon>Alphaproteobacteria</taxon>
        <taxon>Hyphomicrobiales</taxon>
        <taxon>Aurantimonadaceae</taxon>
        <taxon>Aurantimonas</taxon>
    </lineage>
</organism>
<feature type="chain" id="PRO_5004197879" description="SH3b domain-containing protein" evidence="2">
    <location>
        <begin position="24"/>
        <end position="190"/>
    </location>
</feature>
<dbReference type="EMBL" id="AAPJ01000007">
    <property type="protein sequence ID" value="EAS48722.1"/>
    <property type="molecule type" value="Genomic_DNA"/>
</dbReference>
<feature type="domain" description="SH3b" evidence="3">
    <location>
        <begin position="23"/>
        <end position="87"/>
    </location>
</feature>
<feature type="region of interest" description="Disordered" evidence="1">
    <location>
        <begin position="156"/>
        <end position="190"/>
    </location>
</feature>
<evidence type="ECO:0000313" key="4">
    <source>
        <dbReference type="EMBL" id="EAS48722.1"/>
    </source>
</evidence>
<dbReference type="Pfam" id="PF08239">
    <property type="entry name" value="SH3_3"/>
    <property type="match status" value="1"/>
</dbReference>
<evidence type="ECO:0000259" key="3">
    <source>
        <dbReference type="PROSITE" id="PS51781"/>
    </source>
</evidence>
<evidence type="ECO:0000256" key="1">
    <source>
        <dbReference type="SAM" id="MobiDB-lite"/>
    </source>
</evidence>
<dbReference type="BioCyc" id="AURANTIMONAS:SI859A1_03358-MONOMER"/>
<comment type="caution">
    <text evidence="4">The sequence shown here is derived from an EMBL/GenBank/DDBJ whole genome shotgun (WGS) entry which is preliminary data.</text>
</comment>
<sequence length="190" mass="22758">MNKMLFAALAVASAITLPASAQAQSRAIATTDVNLRAGPSTSYPAVNVVGAGDRVRVFGCLDTRAWCDVGYDGQRGWMSSNYLADARERRYTGPRYVDRMDAPVISFSIGRYWDDHYRGRNFYRDRDRYDDRRGRHRRDFDRRDDRRDARRDFREDRREFREDRRDDRRDYREERRERRDERPVPLYRVD</sequence>
<proteinExistence type="predicted"/>
<dbReference type="AlphaFoldDB" id="Q1YF23"/>
<protein>
    <recommendedName>
        <fullName evidence="3">SH3b domain-containing protein</fullName>
    </recommendedName>
</protein>